<dbReference type="EMBL" id="JAVRRF010000051">
    <property type="protein sequence ID" value="KAK5048803.1"/>
    <property type="molecule type" value="Genomic_DNA"/>
</dbReference>
<sequence>MSLCYFPAPTLASKARSKKELLNNFDYVRLFGVTVSLLDRNMLMVGEEADCATLRSPPPCFSWASSGFHSTARKAPQFPAPFIIGALGAIGLGVCEGHWAKNPLLHPFLFRRIRTFIMLVVTATVGGMLFFSPESFLPTYLALLYDGGDGRQVGIDGIPFGIGTQIGGVGSAILLPIIGPIIETRWMVTFGVALQVIFIPLMCLPGPDTKAMALVSSTFVCMAGYSRRMDWSKWNHWSWKMHGWLGWYRHLLDHFQSKAAEFVPTRVASAAMEAGLPEKSVPELLDISTGALTTVPLTSVPGISATIIEQSSLALKLAYRDAFRYVSYTSIPFGILSLIYAMSTKDVSHIPFEPT</sequence>
<evidence type="ECO:0008006" key="8">
    <source>
        <dbReference type="Google" id="ProtNLM"/>
    </source>
</evidence>
<comment type="subcellular location">
    <subcellularLocation>
        <location evidence="1">Membrane</location>
        <topology evidence="1">Multi-pass membrane protein</topology>
    </subcellularLocation>
</comment>
<feature type="transmembrane region" description="Helical" evidence="5">
    <location>
        <begin position="78"/>
        <end position="95"/>
    </location>
</feature>
<feature type="transmembrane region" description="Helical" evidence="5">
    <location>
        <begin position="186"/>
        <end position="203"/>
    </location>
</feature>
<proteinExistence type="predicted"/>
<name>A0ABR0IUQ9_9EURO</name>
<keyword evidence="3 5" id="KW-1133">Transmembrane helix</keyword>
<dbReference type="PANTHER" id="PTHR23501:SF109">
    <property type="entry name" value="MAJOR FACILITATOR SUPERFAMILY (MFS) PROFILE DOMAIN-CONTAINING PROTEIN-RELATED"/>
    <property type="match status" value="1"/>
</dbReference>
<keyword evidence="7" id="KW-1185">Reference proteome</keyword>
<evidence type="ECO:0000256" key="3">
    <source>
        <dbReference type="ARBA" id="ARBA00022989"/>
    </source>
</evidence>
<evidence type="ECO:0000256" key="4">
    <source>
        <dbReference type="ARBA" id="ARBA00023136"/>
    </source>
</evidence>
<dbReference type="InterPro" id="IPR036259">
    <property type="entry name" value="MFS_trans_sf"/>
</dbReference>
<evidence type="ECO:0000256" key="1">
    <source>
        <dbReference type="ARBA" id="ARBA00004141"/>
    </source>
</evidence>
<comment type="caution">
    <text evidence="6">The sequence shown here is derived from an EMBL/GenBank/DDBJ whole genome shotgun (WGS) entry which is preliminary data.</text>
</comment>
<evidence type="ECO:0000313" key="7">
    <source>
        <dbReference type="Proteomes" id="UP001345691"/>
    </source>
</evidence>
<feature type="transmembrane region" description="Helical" evidence="5">
    <location>
        <begin position="116"/>
        <end position="137"/>
    </location>
</feature>
<dbReference type="SUPFAM" id="SSF103473">
    <property type="entry name" value="MFS general substrate transporter"/>
    <property type="match status" value="1"/>
</dbReference>
<feature type="transmembrane region" description="Helical" evidence="5">
    <location>
        <begin position="325"/>
        <end position="343"/>
    </location>
</feature>
<dbReference type="PANTHER" id="PTHR23501">
    <property type="entry name" value="MAJOR FACILITATOR SUPERFAMILY"/>
    <property type="match status" value="1"/>
</dbReference>
<gene>
    <name evidence="6" type="ORF">LTR69_011266</name>
</gene>
<evidence type="ECO:0000256" key="5">
    <source>
        <dbReference type="SAM" id="Phobius"/>
    </source>
</evidence>
<dbReference type="Proteomes" id="UP001345691">
    <property type="component" value="Unassembled WGS sequence"/>
</dbReference>
<keyword evidence="4 5" id="KW-0472">Membrane</keyword>
<keyword evidence="2 5" id="KW-0812">Transmembrane</keyword>
<accession>A0ABR0IUQ9</accession>
<evidence type="ECO:0000313" key="6">
    <source>
        <dbReference type="EMBL" id="KAK5048803.1"/>
    </source>
</evidence>
<evidence type="ECO:0000256" key="2">
    <source>
        <dbReference type="ARBA" id="ARBA00022692"/>
    </source>
</evidence>
<organism evidence="6 7">
    <name type="scientific">Exophiala sideris</name>
    <dbReference type="NCBI Taxonomy" id="1016849"/>
    <lineage>
        <taxon>Eukaryota</taxon>
        <taxon>Fungi</taxon>
        <taxon>Dikarya</taxon>
        <taxon>Ascomycota</taxon>
        <taxon>Pezizomycotina</taxon>
        <taxon>Eurotiomycetes</taxon>
        <taxon>Chaetothyriomycetidae</taxon>
        <taxon>Chaetothyriales</taxon>
        <taxon>Herpotrichiellaceae</taxon>
        <taxon>Exophiala</taxon>
    </lineage>
</organism>
<reference evidence="6 7" key="1">
    <citation type="submission" date="2023-08" db="EMBL/GenBank/DDBJ databases">
        <title>Black Yeasts Isolated from many extreme environments.</title>
        <authorList>
            <person name="Coleine C."/>
            <person name="Stajich J.E."/>
            <person name="Selbmann L."/>
        </authorList>
    </citation>
    <scope>NUCLEOTIDE SEQUENCE [LARGE SCALE GENOMIC DNA]</scope>
    <source>
        <strain evidence="6 7">CCFEE 6328</strain>
    </source>
</reference>
<feature type="transmembrane region" description="Helical" evidence="5">
    <location>
        <begin position="157"/>
        <end position="179"/>
    </location>
</feature>
<protein>
    <recommendedName>
        <fullName evidence="8">Major facilitator superfamily (MFS) profile domain-containing protein</fullName>
    </recommendedName>
</protein>